<dbReference type="InterPro" id="IPR050039">
    <property type="entry name" value="MAB_1171c-like"/>
</dbReference>
<evidence type="ECO:0000259" key="2">
    <source>
        <dbReference type="Pfam" id="PF20182"/>
    </source>
</evidence>
<feature type="transmembrane region" description="Helical" evidence="1">
    <location>
        <begin position="178"/>
        <end position="199"/>
    </location>
</feature>
<gene>
    <name evidence="3" type="ORF">ACFPFX_25765</name>
</gene>
<feature type="domain" description="DUF6545" evidence="2">
    <location>
        <begin position="242"/>
        <end position="376"/>
    </location>
</feature>
<keyword evidence="1" id="KW-1133">Transmembrane helix</keyword>
<dbReference type="RefSeq" id="WP_344380878.1">
    <property type="nucleotide sequence ID" value="NZ_BAAASQ010000057.1"/>
</dbReference>
<organism evidence="3 4">
    <name type="scientific">Streptomyces mauvecolor</name>
    <dbReference type="NCBI Taxonomy" id="58345"/>
    <lineage>
        <taxon>Bacteria</taxon>
        <taxon>Bacillati</taxon>
        <taxon>Actinomycetota</taxon>
        <taxon>Actinomycetes</taxon>
        <taxon>Kitasatosporales</taxon>
        <taxon>Streptomycetaceae</taxon>
        <taxon>Streptomyces</taxon>
    </lineage>
</organism>
<dbReference type="InterPro" id="IPR046675">
    <property type="entry name" value="DUF6545"/>
</dbReference>
<sequence>MTAELEYLGKWLSEPSVIVLCVAVLLRAPAAVRCQQQRGIWLATASAALAMLLNLPSLTAFALHHGILPHCIPLAKNLLGVISADAVLYFIASSTTSSRLLTAVLWLTTFSVTPTLLMLTIVADHGPQPGIPDTSSPLPSLAYWLILISTHLVTNTLCVHVCWQYGGRAKTPLLAASLRLFALGTGFAGLYWIALLMHLTMGSNWPLPYMPLLMGVHGLLRAAAILTPLLLAVQGAVSDIKTAWNLWPLWRDLVKSVPHVALTSPRTRVRDLLWPGVPRKLIVYRKVIEARDAILVLSDYMTPGVLSRARSHLAEAGTPVSNVDAAVLACVIRDAQQAKIKGTFPRPHQTNLFIGGSGDLASEKVFLLELARAYDSTAVHSFTTR</sequence>
<accession>A0ABV9USG0</accession>
<evidence type="ECO:0000313" key="3">
    <source>
        <dbReference type="EMBL" id="MFC4959703.1"/>
    </source>
</evidence>
<feature type="transmembrane region" description="Helical" evidence="1">
    <location>
        <begin position="143"/>
        <end position="166"/>
    </location>
</feature>
<keyword evidence="4" id="KW-1185">Reference proteome</keyword>
<feature type="transmembrane region" description="Helical" evidence="1">
    <location>
        <begin position="219"/>
        <end position="237"/>
    </location>
</feature>
<evidence type="ECO:0000313" key="4">
    <source>
        <dbReference type="Proteomes" id="UP001595834"/>
    </source>
</evidence>
<feature type="transmembrane region" description="Helical" evidence="1">
    <location>
        <begin position="12"/>
        <end position="28"/>
    </location>
</feature>
<dbReference type="Pfam" id="PF20182">
    <property type="entry name" value="DUF6545"/>
    <property type="match status" value="1"/>
</dbReference>
<reference evidence="4" key="1">
    <citation type="journal article" date="2019" name="Int. J. Syst. Evol. Microbiol.">
        <title>The Global Catalogue of Microorganisms (GCM) 10K type strain sequencing project: providing services to taxonomists for standard genome sequencing and annotation.</title>
        <authorList>
            <consortium name="The Broad Institute Genomics Platform"/>
            <consortium name="The Broad Institute Genome Sequencing Center for Infectious Disease"/>
            <person name="Wu L."/>
            <person name="Ma J."/>
        </authorList>
    </citation>
    <scope>NUCLEOTIDE SEQUENCE [LARGE SCALE GENOMIC DNA]</scope>
    <source>
        <strain evidence="4">CCM 7224</strain>
    </source>
</reference>
<dbReference type="NCBIfam" id="NF042915">
    <property type="entry name" value="MAB_1171c_fam"/>
    <property type="match status" value="1"/>
</dbReference>
<feature type="transmembrane region" description="Helical" evidence="1">
    <location>
        <begin position="40"/>
        <end position="62"/>
    </location>
</feature>
<name>A0ABV9USG0_9ACTN</name>
<keyword evidence="1" id="KW-0472">Membrane</keyword>
<protein>
    <submittedName>
        <fullName evidence="3">MAB_1171c family putative transporter</fullName>
    </submittedName>
</protein>
<feature type="transmembrane region" description="Helical" evidence="1">
    <location>
        <begin position="74"/>
        <end position="92"/>
    </location>
</feature>
<dbReference type="EMBL" id="JBHSIZ010000033">
    <property type="protein sequence ID" value="MFC4959703.1"/>
    <property type="molecule type" value="Genomic_DNA"/>
</dbReference>
<comment type="caution">
    <text evidence="3">The sequence shown here is derived from an EMBL/GenBank/DDBJ whole genome shotgun (WGS) entry which is preliminary data.</text>
</comment>
<proteinExistence type="predicted"/>
<evidence type="ECO:0000256" key="1">
    <source>
        <dbReference type="SAM" id="Phobius"/>
    </source>
</evidence>
<keyword evidence="1" id="KW-0812">Transmembrane</keyword>
<feature type="transmembrane region" description="Helical" evidence="1">
    <location>
        <begin position="104"/>
        <end position="123"/>
    </location>
</feature>
<dbReference type="Proteomes" id="UP001595834">
    <property type="component" value="Unassembled WGS sequence"/>
</dbReference>